<dbReference type="Pfam" id="PF12951">
    <property type="entry name" value="PATR"/>
    <property type="match status" value="6"/>
</dbReference>
<keyword evidence="4" id="KW-1185">Reference proteome</keyword>
<evidence type="ECO:0000313" key="3">
    <source>
        <dbReference type="EMBL" id="GAA4451454.1"/>
    </source>
</evidence>
<dbReference type="Proteomes" id="UP001501410">
    <property type="component" value="Unassembled WGS sequence"/>
</dbReference>
<evidence type="ECO:0000256" key="1">
    <source>
        <dbReference type="ARBA" id="ARBA00022729"/>
    </source>
</evidence>
<gene>
    <name evidence="3" type="ORF">GCM10023092_09170</name>
</gene>
<keyword evidence="1 2" id="KW-0732">Signal</keyword>
<dbReference type="NCBIfam" id="TIGR02601">
    <property type="entry name" value="autotrns_rpt"/>
    <property type="match status" value="5"/>
</dbReference>
<evidence type="ECO:0000313" key="4">
    <source>
        <dbReference type="Proteomes" id="UP001501410"/>
    </source>
</evidence>
<dbReference type="InterPro" id="IPR013425">
    <property type="entry name" value="Autotrns_rpt"/>
</dbReference>
<evidence type="ECO:0008006" key="5">
    <source>
        <dbReference type="Google" id="ProtNLM"/>
    </source>
</evidence>
<dbReference type="InterPro" id="IPR011050">
    <property type="entry name" value="Pectin_lyase_fold/virulence"/>
</dbReference>
<proteinExistence type="predicted"/>
<dbReference type="EMBL" id="BAABEZ010000004">
    <property type="protein sequence ID" value="GAA4451454.1"/>
    <property type="molecule type" value="Genomic_DNA"/>
</dbReference>
<feature type="signal peptide" evidence="2">
    <location>
        <begin position="1"/>
        <end position="25"/>
    </location>
</feature>
<sequence length="1201" mass="118894">MVRKHMMKRISISLLSLLAAATATAQDARNFFNAQRSASRLYIWDSTGTNDNVLYNGSGTWNKTSPNWTRSNGRANDYWRDGGIAVFGGSGSTRAAGTITLGISPVVDSISFAGTPSGDFILNGMSISGSNTTLPVSVAGGTVAYINSPVTGSLSLVKQGPGVLTLGGINTYSGITNIASGYLQMNTACKLPASDILCNGVFVVNKWTDDTLSQNISGTGTFSKQGAAAVRLTGVNTYSGNTVVEAGTLKSGSVAAFGSGTITVNNGAVLDTRVTAGNYSIGNSVTVLSGGTWLKDADGFYFNSTSLLSTPGTYTGALSVASGLNSLSIQGSGNYGVSGNMTGTGSLAVNAGVNAITLSGTNSYSGATSLFAGRLIAGSAGAFSPFSALSLNPGASVDLGGFSNTVGSLSGSGNIENTSGTDTLTAGGDNSSTNYSGILKNGASGILAFRKAGSGTLTLSGNNTYTGGTILSGGTLYINTTSKLASGPVFVTGNATLNADIPAGDFSSAYSWNVDAGDTLTVTPNATSSFLAIRGPITGSGMFKVSGWGTSHFGADTGFRGDFSGAGTFLFDTLAAFPNAKSFYCQGLRLAATGGGTYRFSDLQIIGWADLSANNSALHTVSFGSGNTSRTIDALIANGSGTVALIKEGTGTYRFRNSNSYSGGTTINGGTLESGVAAAFGSGPIVVNSGGTLDTRVTAGLNSIANSVTVNPGGTWLKDADGFYQNATTLLSAPGTYTSNIVVSGTPNFNIVGSGDYGISGIISGNATVNLNGGTQTITLSGANTNTGYLNVTGGTVKLGSSSALGSVVLNISAGAVLDMNGNPSTVRVLGGSGTITNSNSTNAILTIAGAANSNFSGVIQDGTGPVEIVRSSGTVYTAGLNGPNTFSGNVTVNGLLTCSRTASGTTSGLGNLQVSGKTITVNSGGMLNLGATNVFVASTADLTNCKATVVLAGGTLNTGTSFSGIKDVLLHSGGAITGSNGVSATTRSLALCGTVSSTGGDGTPSTISSPGATGGVHLGYNNFGVTGTTFDIDASSGGLIVYASVYNRAASTGTASTLTKTGTGILTLRGTNTYTGATTVNQGILALAGTSSSSAHTIAAGAGISAGDGASGATGTLTFAAASARLVVNALSASSVSKLSCTTLTAASGFTVDVLGTLTAGTYPILVSTSGTPVPTLGVNTTGMSVSFSWSGTTLNMTIF</sequence>
<comment type="caution">
    <text evidence="3">The sequence shown here is derived from an EMBL/GenBank/DDBJ whole genome shotgun (WGS) entry which is preliminary data.</text>
</comment>
<accession>A0ABP8MLN7</accession>
<evidence type="ECO:0000256" key="2">
    <source>
        <dbReference type="SAM" id="SignalP"/>
    </source>
</evidence>
<protein>
    <recommendedName>
        <fullName evidence="5">Autotransporter-associated beta strand repeat-containing protein</fullName>
    </recommendedName>
</protein>
<reference evidence="4" key="1">
    <citation type="journal article" date="2019" name="Int. J. Syst. Evol. Microbiol.">
        <title>The Global Catalogue of Microorganisms (GCM) 10K type strain sequencing project: providing services to taxonomists for standard genome sequencing and annotation.</title>
        <authorList>
            <consortium name="The Broad Institute Genomics Platform"/>
            <consortium name="The Broad Institute Genome Sequencing Center for Infectious Disease"/>
            <person name="Wu L."/>
            <person name="Ma J."/>
        </authorList>
    </citation>
    <scope>NUCLEOTIDE SEQUENCE [LARGE SCALE GENOMIC DNA]</scope>
    <source>
        <strain evidence="4">JCM 31921</strain>
    </source>
</reference>
<dbReference type="SUPFAM" id="SSF51126">
    <property type="entry name" value="Pectin lyase-like"/>
    <property type="match status" value="3"/>
</dbReference>
<organism evidence="3 4">
    <name type="scientific">Rurimicrobium arvi</name>
    <dbReference type="NCBI Taxonomy" id="2049916"/>
    <lineage>
        <taxon>Bacteria</taxon>
        <taxon>Pseudomonadati</taxon>
        <taxon>Bacteroidota</taxon>
        <taxon>Chitinophagia</taxon>
        <taxon>Chitinophagales</taxon>
        <taxon>Chitinophagaceae</taxon>
        <taxon>Rurimicrobium</taxon>
    </lineage>
</organism>
<name>A0ABP8MLN7_9BACT</name>
<feature type="chain" id="PRO_5045903281" description="Autotransporter-associated beta strand repeat-containing protein" evidence="2">
    <location>
        <begin position="26"/>
        <end position="1201"/>
    </location>
</feature>